<keyword evidence="1" id="KW-0472">Membrane</keyword>
<accession>A0A517PSV3</accession>
<proteinExistence type="predicted"/>
<evidence type="ECO:0000256" key="1">
    <source>
        <dbReference type="SAM" id="Phobius"/>
    </source>
</evidence>
<sequence length="102" mass="12094">MKLKILVPVLLIIGVFFSAFYYRNELILYWHTDPEFHARFEKVKLGQTQPEIEALLGKPVHSLRFEDSSDFVLGWPRYEHITYAVLFRNDRAEIISDRFGSF</sequence>
<keyword evidence="1" id="KW-0812">Transmembrane</keyword>
<dbReference type="EMBL" id="CP036266">
    <property type="protein sequence ID" value="QDT22456.1"/>
    <property type="molecule type" value="Genomic_DNA"/>
</dbReference>
<keyword evidence="1" id="KW-1133">Transmembrane helix</keyword>
<dbReference type="AlphaFoldDB" id="A0A517PSV3"/>
<gene>
    <name evidence="2" type="ORF">HG66A1_42640</name>
</gene>
<dbReference type="Proteomes" id="UP000320421">
    <property type="component" value="Chromosome"/>
</dbReference>
<dbReference type="RefSeq" id="WP_145188320.1">
    <property type="nucleotide sequence ID" value="NZ_CP036266.1"/>
</dbReference>
<name>A0A517PSV3_9PLAN</name>
<evidence type="ECO:0000313" key="2">
    <source>
        <dbReference type="EMBL" id="QDT22456.1"/>
    </source>
</evidence>
<evidence type="ECO:0000313" key="3">
    <source>
        <dbReference type="Proteomes" id="UP000320421"/>
    </source>
</evidence>
<organism evidence="2 3">
    <name type="scientific">Gimesia chilikensis</name>
    <dbReference type="NCBI Taxonomy" id="2605989"/>
    <lineage>
        <taxon>Bacteria</taxon>
        <taxon>Pseudomonadati</taxon>
        <taxon>Planctomycetota</taxon>
        <taxon>Planctomycetia</taxon>
        <taxon>Planctomycetales</taxon>
        <taxon>Planctomycetaceae</taxon>
        <taxon>Gimesia</taxon>
    </lineage>
</organism>
<protein>
    <recommendedName>
        <fullName evidence="4">Outer membrane protein assembly factor BamE</fullName>
    </recommendedName>
</protein>
<feature type="transmembrane region" description="Helical" evidence="1">
    <location>
        <begin position="6"/>
        <end position="22"/>
    </location>
</feature>
<keyword evidence="3" id="KW-1185">Reference proteome</keyword>
<evidence type="ECO:0008006" key="4">
    <source>
        <dbReference type="Google" id="ProtNLM"/>
    </source>
</evidence>
<reference evidence="2 3" key="1">
    <citation type="submission" date="2019-02" db="EMBL/GenBank/DDBJ databases">
        <title>Deep-cultivation of Planctomycetes and their phenomic and genomic characterization uncovers novel biology.</title>
        <authorList>
            <person name="Wiegand S."/>
            <person name="Jogler M."/>
            <person name="Boedeker C."/>
            <person name="Pinto D."/>
            <person name="Vollmers J."/>
            <person name="Rivas-Marin E."/>
            <person name="Kohn T."/>
            <person name="Peeters S.H."/>
            <person name="Heuer A."/>
            <person name="Rast P."/>
            <person name="Oberbeckmann S."/>
            <person name="Bunk B."/>
            <person name="Jeske O."/>
            <person name="Meyerdierks A."/>
            <person name="Storesund J.E."/>
            <person name="Kallscheuer N."/>
            <person name="Luecker S."/>
            <person name="Lage O.M."/>
            <person name="Pohl T."/>
            <person name="Merkel B.J."/>
            <person name="Hornburger P."/>
            <person name="Mueller R.-W."/>
            <person name="Bruemmer F."/>
            <person name="Labrenz M."/>
            <person name="Spormann A.M."/>
            <person name="Op den Camp H."/>
            <person name="Overmann J."/>
            <person name="Amann R."/>
            <person name="Jetten M.S.M."/>
            <person name="Mascher T."/>
            <person name="Medema M.H."/>
            <person name="Devos D.P."/>
            <person name="Kaster A.-K."/>
            <person name="Ovreas L."/>
            <person name="Rohde M."/>
            <person name="Galperin M.Y."/>
            <person name="Jogler C."/>
        </authorList>
    </citation>
    <scope>NUCLEOTIDE SEQUENCE [LARGE SCALE GENOMIC DNA]</scope>
    <source>
        <strain evidence="2 3">HG66A1</strain>
    </source>
</reference>